<dbReference type="InterPro" id="IPR024535">
    <property type="entry name" value="RHGA/B-epi-like_pectate_lyase"/>
</dbReference>
<organism evidence="3 4">
    <name type="scientific">Parathielavia hyrcaniae</name>
    <dbReference type="NCBI Taxonomy" id="113614"/>
    <lineage>
        <taxon>Eukaryota</taxon>
        <taxon>Fungi</taxon>
        <taxon>Dikarya</taxon>
        <taxon>Ascomycota</taxon>
        <taxon>Pezizomycotina</taxon>
        <taxon>Sordariomycetes</taxon>
        <taxon>Sordariomycetidae</taxon>
        <taxon>Sordariales</taxon>
        <taxon>Chaetomiaceae</taxon>
        <taxon>Parathielavia</taxon>
    </lineage>
</organism>
<dbReference type="InterPro" id="IPR011050">
    <property type="entry name" value="Pectin_lyase_fold/virulence"/>
</dbReference>
<reference evidence="3" key="1">
    <citation type="journal article" date="2023" name="Mol. Phylogenet. Evol.">
        <title>Genome-scale phylogeny and comparative genomics of the fungal order Sordariales.</title>
        <authorList>
            <person name="Hensen N."/>
            <person name="Bonometti L."/>
            <person name="Westerberg I."/>
            <person name="Brannstrom I.O."/>
            <person name="Guillou S."/>
            <person name="Cros-Aarteil S."/>
            <person name="Calhoun S."/>
            <person name="Haridas S."/>
            <person name="Kuo A."/>
            <person name="Mondo S."/>
            <person name="Pangilinan J."/>
            <person name="Riley R."/>
            <person name="LaButti K."/>
            <person name="Andreopoulos B."/>
            <person name="Lipzen A."/>
            <person name="Chen C."/>
            <person name="Yan M."/>
            <person name="Daum C."/>
            <person name="Ng V."/>
            <person name="Clum A."/>
            <person name="Steindorff A."/>
            <person name="Ohm R.A."/>
            <person name="Martin F."/>
            <person name="Silar P."/>
            <person name="Natvig D.O."/>
            <person name="Lalanne C."/>
            <person name="Gautier V."/>
            <person name="Ament-Velasquez S.L."/>
            <person name="Kruys A."/>
            <person name="Hutchinson M.I."/>
            <person name="Powell A.J."/>
            <person name="Barry K."/>
            <person name="Miller A.N."/>
            <person name="Grigoriev I.V."/>
            <person name="Debuchy R."/>
            <person name="Gladieux P."/>
            <person name="Hiltunen Thoren M."/>
            <person name="Johannesson H."/>
        </authorList>
    </citation>
    <scope>NUCLEOTIDE SEQUENCE</scope>
    <source>
        <strain evidence="3">CBS 757.83</strain>
    </source>
</reference>
<dbReference type="Pfam" id="PF12708">
    <property type="entry name" value="Pect-lyase_RHGA_epim"/>
    <property type="match status" value="2"/>
</dbReference>
<evidence type="ECO:0000313" key="4">
    <source>
        <dbReference type="Proteomes" id="UP001305647"/>
    </source>
</evidence>
<accession>A0AAN6Q359</accession>
<dbReference type="SUPFAM" id="SSF51126">
    <property type="entry name" value="Pectin lyase-like"/>
    <property type="match status" value="2"/>
</dbReference>
<comment type="caution">
    <text evidence="3">The sequence shown here is derived from an EMBL/GenBank/DDBJ whole genome shotgun (WGS) entry which is preliminary data.</text>
</comment>
<dbReference type="PANTHER" id="PTHR33928">
    <property type="entry name" value="POLYGALACTURONASE QRT3"/>
    <property type="match status" value="1"/>
</dbReference>
<dbReference type="EMBL" id="MU863630">
    <property type="protein sequence ID" value="KAK4102737.1"/>
    <property type="molecule type" value="Genomic_DNA"/>
</dbReference>
<feature type="region of interest" description="Disordered" evidence="1">
    <location>
        <begin position="451"/>
        <end position="470"/>
    </location>
</feature>
<feature type="compositionally biased region" description="Basic and acidic residues" evidence="1">
    <location>
        <begin position="395"/>
        <end position="406"/>
    </location>
</feature>
<evidence type="ECO:0000256" key="1">
    <source>
        <dbReference type="SAM" id="MobiDB-lite"/>
    </source>
</evidence>
<gene>
    <name evidence="3" type="ORF">N658DRAFT_484991</name>
</gene>
<evidence type="ECO:0000259" key="2">
    <source>
        <dbReference type="Pfam" id="PF12708"/>
    </source>
</evidence>
<dbReference type="Gene3D" id="2.160.20.10">
    <property type="entry name" value="Single-stranded right-handed beta-helix, Pectin lyase-like"/>
    <property type="match status" value="2"/>
</dbReference>
<reference evidence="3" key="2">
    <citation type="submission" date="2023-05" db="EMBL/GenBank/DDBJ databases">
        <authorList>
            <consortium name="Lawrence Berkeley National Laboratory"/>
            <person name="Steindorff A."/>
            <person name="Hensen N."/>
            <person name="Bonometti L."/>
            <person name="Westerberg I."/>
            <person name="Brannstrom I.O."/>
            <person name="Guillou S."/>
            <person name="Cros-Aarteil S."/>
            <person name="Calhoun S."/>
            <person name="Haridas S."/>
            <person name="Kuo A."/>
            <person name="Mondo S."/>
            <person name="Pangilinan J."/>
            <person name="Riley R."/>
            <person name="Labutti K."/>
            <person name="Andreopoulos B."/>
            <person name="Lipzen A."/>
            <person name="Chen C."/>
            <person name="Yanf M."/>
            <person name="Daum C."/>
            <person name="Ng V."/>
            <person name="Clum A."/>
            <person name="Ohm R."/>
            <person name="Martin F."/>
            <person name="Silar P."/>
            <person name="Natvig D."/>
            <person name="Lalanne C."/>
            <person name="Gautier V."/>
            <person name="Ament-Velasquez S.L."/>
            <person name="Kruys A."/>
            <person name="Hutchinson M.I."/>
            <person name="Powell A.J."/>
            <person name="Barry K."/>
            <person name="Miller A.N."/>
            <person name="Grigoriev I.V."/>
            <person name="Debuchy R."/>
            <person name="Gladieux P."/>
            <person name="Thoren M.H."/>
            <person name="Johannesson H."/>
        </authorList>
    </citation>
    <scope>NUCLEOTIDE SEQUENCE</scope>
    <source>
        <strain evidence="3">CBS 757.83</strain>
    </source>
</reference>
<feature type="domain" description="Rhamnogalacturonase A/B/Epimerase-like pectate lyase" evidence="2">
    <location>
        <begin position="873"/>
        <end position="930"/>
    </location>
</feature>
<keyword evidence="3" id="KW-0378">Hydrolase</keyword>
<protein>
    <submittedName>
        <fullName evidence="3">Glycoside hydrolase family 55 protein</fullName>
    </submittedName>
</protein>
<dbReference type="FunFam" id="2.160.20.10:FF:000043">
    <property type="entry name" value="Exo-beta-1,3-glucanase, putative"/>
    <property type="match status" value="1"/>
</dbReference>
<feature type="domain" description="Rhamnogalacturonase A/B/Epimerase-like pectate lyase" evidence="2">
    <location>
        <begin position="535"/>
        <end position="760"/>
    </location>
</feature>
<evidence type="ECO:0000313" key="3">
    <source>
        <dbReference type="EMBL" id="KAK4102737.1"/>
    </source>
</evidence>
<feature type="region of interest" description="Disordered" evidence="1">
    <location>
        <begin position="1"/>
        <end position="23"/>
    </location>
</feature>
<keyword evidence="4" id="KW-1185">Reference proteome</keyword>
<dbReference type="GO" id="GO:0004650">
    <property type="term" value="F:polygalacturonase activity"/>
    <property type="evidence" value="ECO:0007669"/>
    <property type="project" value="InterPro"/>
</dbReference>
<proteinExistence type="predicted"/>
<dbReference type="CDD" id="cd23668">
    <property type="entry name" value="GH55_beta13glucanase-like"/>
    <property type="match status" value="1"/>
</dbReference>
<feature type="region of interest" description="Disordered" evidence="1">
    <location>
        <begin position="304"/>
        <end position="325"/>
    </location>
</feature>
<dbReference type="Proteomes" id="UP001305647">
    <property type="component" value="Unassembled WGS sequence"/>
</dbReference>
<dbReference type="InterPro" id="IPR039279">
    <property type="entry name" value="QRT3-like"/>
</dbReference>
<name>A0AAN6Q359_9PEZI</name>
<sequence length="1566" mass="170487">MRDGEAAQRAKVGRQTQHGVSAAQYHQDYQVNRVPNGLGGTDTTFFWSPTGGATVLTDQVIDISPEVVYLAYNCHYMTSICDNAHIFMQSDRGLHLHGDGHAELDTPYQGAPTFGYDFNTGKLGSRRSDRGDHSCPGTWKNNHVCPETNQKPVWREIGEWMYTEIEPSGQDHEFNVLRHLRAVNQIAQRSKIRYSCDEFPPATWVEGGDGLSGSTPANTRCAGFRCTGYKGENVKAEQNWQGWVHGRLQKELKAIIKERYTGGEFQWYKEKNSVAFFKFLTYNRADGIAAQVMTFEDKEATTLKHPIINENQQKRSDGGNASEPVPAWRSGALYEQLLALAEAGHGRRHVAHANETKASASVGQQTWADMGLQARWQLGGLQNLVPDEENDGDDSFPRAREPKPEPEPEPAPVNHAAAAPARAIVKNAIVESARRNEARYKNPLRNQYRLKPGTVIEGETAAERRRRQAGEEAAPPLLYITDEIAAAAALVAEADAVTTFGNTTRRQAPSGSFWMGSIARKGVVPWGDDSTYAVFRNVLDYGATGNGITDDTAAIKKAMTDGTRCGEKCNGSTTKNAIVYFPPGTYLISTTIPLPFGTQVIGDAINRPLLKAAPGFVGLGVLSTNEYTGNGTGIDGLDQQYYVNTANFYRQLRNIRIDVRDTDPLEKIACLHYQIAQATSMQNVELIAGPAQTGIFAENGSGGQISDITFTGGGYGIYGGNQQFTAQRLRFSGCTIGVQIIWDWGWVWKSVVMTNVGTGFRLLPNDGDSGNIGSISVLDSSFTTVGTVVVIAPPSSTPDGGRQQRRHILAGGTTKIDHWALGPVYAGSATARTFSNGAKIGNYRRPATLINDNGAYYERDKPQYENVPLSSFLHVRDFGATGDGATDDTAAFQTALNAAQGSKILFVDAGSYILTSTITVPAGSRIVGEAWSQLVAWGPYFQDANNPKVLIQVGKPGQVGGVEMQDLIITTKGPTAGAVLIEWNVRAESKGAAALWDVHVRIGGATGTDLGPDECPALLSGIAPGCNAASLMMHITPSASGYFENMWLWVADHMIDDPDLIDANNTMVQNSVYVARGLLVESTSAVWLYGTSSEHAVMYQYNFHKAKNIFAAHAAAACPVHIGRRRLPGDPDYTCAAGNEFSGCDESWAVLIRQSESIFVAGAGLYSWFSTYTQTCIAPRECQKVLALLDNNGPSVRIQHLVTIGAKYMAVMNGQAIAAVANANVDSHPYWSQISVIDVTSSGAQFDTLIWIDPTIWHMPQPEFTCVPPCYVQLPPWPGATSTVNYPLLTFEVVTLTEAPGVKRKKRQGFEDFWPKPATTTRWPYVVYTGPNGTPTTLSPTIAFPTPPAVIGGHGVVPPPKGAWPTSAVRPQMGLADSPTVEPCAYGVEKCQTDPLLYDDDRHSTPIDDDDDADENWAEDQTLCPASTTPVNPLPAPKPSVLADPMTNKVECYNSGQKAKHWELDSIIGTFCNEIARYAGWQNYRESTDGWQLSKTLYSDPLRSAPIDVNFIINKGCTMDIEGDDCSRYLHVAVDSCDCGGVDGKHGGVVRNNCFYWRVDPNVRWL</sequence>
<dbReference type="PANTHER" id="PTHR33928:SF2">
    <property type="entry name" value="PECTATE LYASE SUPERFAMILY PROTEIN DOMAIN-CONTAINING PROTEIN-RELATED"/>
    <property type="match status" value="1"/>
</dbReference>
<feature type="region of interest" description="Disordered" evidence="1">
    <location>
        <begin position="383"/>
        <end position="420"/>
    </location>
</feature>
<dbReference type="InterPro" id="IPR012334">
    <property type="entry name" value="Pectin_lyas_fold"/>
</dbReference>